<dbReference type="Pfam" id="PF01193">
    <property type="entry name" value="RNA_pol_L"/>
    <property type="match status" value="1"/>
</dbReference>
<dbReference type="Pfam" id="PF03118">
    <property type="entry name" value="RNA_pol_A_CTD"/>
    <property type="match status" value="1"/>
</dbReference>
<dbReference type="SUPFAM" id="SSF56553">
    <property type="entry name" value="Insert subdomain of RNA polymerase alpha subunit"/>
    <property type="match status" value="1"/>
</dbReference>
<dbReference type="SMART" id="SM00662">
    <property type="entry name" value="RPOLD"/>
    <property type="match status" value="1"/>
</dbReference>
<dbReference type="EC" id="2.7.7.6" evidence="2 11"/>
<evidence type="ECO:0000259" key="12">
    <source>
        <dbReference type="SMART" id="SM00662"/>
    </source>
</evidence>
<dbReference type="AlphaFoldDB" id="A0A1G1WGH3"/>
<sequence length="299" mass="32694">MLDLIKVSQSGNSHEGNITIEPLAQGYGLTLGNSLRRVLLASLSGAAITQVKISGTKHEYSTIKGVKEDVVEILMNLKRVRLKLVGDKSAKLEIDAKGPGEVKAKNIKTGSDVEIVNSDLHIASLADGKTKLNIEMTAEKGVGFLPVESRRSLGIGTIPLDANFSPVLKVNYKVEPTRVGQVTNFDRLTLFITTDDTLTPAEAVKQASKILEEHFKLLVEQRKQPAKSGEPKKMPKIEKNALVEELELSTRITNALRNAGIDTVAKLIETPKEELVRLKNMGAKSISDIEERLKDKDLI</sequence>
<dbReference type="InterPro" id="IPR011260">
    <property type="entry name" value="RNAP_asu_C"/>
</dbReference>
<evidence type="ECO:0000256" key="5">
    <source>
        <dbReference type="ARBA" id="ARBA00022679"/>
    </source>
</evidence>
<dbReference type="InterPro" id="IPR011773">
    <property type="entry name" value="DNA-dir_RpoA"/>
</dbReference>
<dbReference type="FunFam" id="2.170.120.12:FF:000001">
    <property type="entry name" value="DNA-directed RNA polymerase subunit alpha"/>
    <property type="match status" value="1"/>
</dbReference>
<keyword evidence="4 11" id="KW-0240">DNA-directed RNA polymerase</keyword>
<dbReference type="GO" id="GO:0003899">
    <property type="term" value="F:DNA-directed RNA polymerase activity"/>
    <property type="evidence" value="ECO:0007669"/>
    <property type="project" value="UniProtKB-UniRule"/>
</dbReference>
<dbReference type="SUPFAM" id="SSF55257">
    <property type="entry name" value="RBP11-like subunits of RNA polymerase"/>
    <property type="match status" value="1"/>
</dbReference>
<gene>
    <name evidence="11" type="primary">rpoA</name>
    <name evidence="13" type="ORF">A2Z42_01410</name>
</gene>
<protein>
    <recommendedName>
        <fullName evidence="3 11">DNA-directed RNA polymerase subunit alpha</fullName>
        <shortName evidence="11">RNAP subunit alpha</shortName>
        <ecNumber evidence="2 11">2.7.7.6</ecNumber>
    </recommendedName>
    <alternativeName>
        <fullName evidence="9 11">RNA polymerase subunit alpha</fullName>
    </alternativeName>
    <alternativeName>
        <fullName evidence="8 11">Transcriptase subunit alpha</fullName>
    </alternativeName>
</protein>
<comment type="catalytic activity">
    <reaction evidence="10 11">
        <text>RNA(n) + a ribonucleoside 5'-triphosphate = RNA(n+1) + diphosphate</text>
        <dbReference type="Rhea" id="RHEA:21248"/>
        <dbReference type="Rhea" id="RHEA-COMP:14527"/>
        <dbReference type="Rhea" id="RHEA-COMP:17342"/>
        <dbReference type="ChEBI" id="CHEBI:33019"/>
        <dbReference type="ChEBI" id="CHEBI:61557"/>
        <dbReference type="ChEBI" id="CHEBI:140395"/>
        <dbReference type="EC" id="2.7.7.6"/>
    </reaction>
</comment>
<dbReference type="Gene3D" id="2.170.120.12">
    <property type="entry name" value="DNA-directed RNA polymerase, insert domain"/>
    <property type="match status" value="1"/>
</dbReference>
<dbReference type="GO" id="GO:0046983">
    <property type="term" value="F:protein dimerization activity"/>
    <property type="evidence" value="ECO:0007669"/>
    <property type="project" value="InterPro"/>
</dbReference>
<evidence type="ECO:0000256" key="7">
    <source>
        <dbReference type="ARBA" id="ARBA00023163"/>
    </source>
</evidence>
<dbReference type="InterPro" id="IPR036603">
    <property type="entry name" value="RBP11-like"/>
</dbReference>
<keyword evidence="7 11" id="KW-0804">Transcription</keyword>
<dbReference type="NCBIfam" id="NF003519">
    <property type="entry name" value="PRK05182.2-5"/>
    <property type="match status" value="1"/>
</dbReference>
<dbReference type="GO" id="GO:0000428">
    <property type="term" value="C:DNA-directed RNA polymerase complex"/>
    <property type="evidence" value="ECO:0007669"/>
    <property type="project" value="UniProtKB-KW"/>
</dbReference>
<dbReference type="GO" id="GO:0006351">
    <property type="term" value="P:DNA-templated transcription"/>
    <property type="evidence" value="ECO:0007669"/>
    <property type="project" value="UniProtKB-UniRule"/>
</dbReference>
<dbReference type="CDD" id="cd06928">
    <property type="entry name" value="RNAP_alpha_NTD"/>
    <property type="match status" value="1"/>
</dbReference>
<dbReference type="SUPFAM" id="SSF47789">
    <property type="entry name" value="C-terminal domain of RNA polymerase alpha subunit"/>
    <property type="match status" value="1"/>
</dbReference>
<dbReference type="NCBIfam" id="TIGR02027">
    <property type="entry name" value="rpoA"/>
    <property type="match status" value="1"/>
</dbReference>
<evidence type="ECO:0000256" key="3">
    <source>
        <dbReference type="ARBA" id="ARBA00015972"/>
    </source>
</evidence>
<dbReference type="GO" id="GO:0005737">
    <property type="term" value="C:cytoplasm"/>
    <property type="evidence" value="ECO:0007669"/>
    <property type="project" value="UniProtKB-ARBA"/>
</dbReference>
<evidence type="ECO:0000256" key="9">
    <source>
        <dbReference type="ARBA" id="ARBA00033070"/>
    </source>
</evidence>
<evidence type="ECO:0000313" key="13">
    <source>
        <dbReference type="EMBL" id="OGY26701.1"/>
    </source>
</evidence>
<comment type="caution">
    <text evidence="13">The sequence shown here is derived from an EMBL/GenBank/DDBJ whole genome shotgun (WGS) entry which is preliminary data.</text>
</comment>
<evidence type="ECO:0000256" key="1">
    <source>
        <dbReference type="ARBA" id="ARBA00007123"/>
    </source>
</evidence>
<accession>A0A1G1WGH3</accession>
<comment type="subunit">
    <text evidence="11">Homodimer. The RNAP catalytic core consists of 2 alpha, 1 beta, 1 beta' and 1 omega subunit. When a sigma factor is associated with the core the holoenzyme is formed, which can initiate transcription.</text>
</comment>
<evidence type="ECO:0000256" key="2">
    <source>
        <dbReference type="ARBA" id="ARBA00012418"/>
    </source>
</evidence>
<evidence type="ECO:0000256" key="8">
    <source>
        <dbReference type="ARBA" id="ARBA00032524"/>
    </source>
</evidence>
<dbReference type="Gene3D" id="3.30.1360.10">
    <property type="entry name" value="RNA polymerase, RBP11-like subunit"/>
    <property type="match status" value="1"/>
</dbReference>
<evidence type="ECO:0000313" key="14">
    <source>
        <dbReference type="Proteomes" id="UP000176645"/>
    </source>
</evidence>
<keyword evidence="5 11" id="KW-0808">Transferase</keyword>
<reference evidence="13 14" key="1">
    <citation type="journal article" date="2016" name="Nat. Commun.">
        <title>Thousands of microbial genomes shed light on interconnected biogeochemical processes in an aquifer system.</title>
        <authorList>
            <person name="Anantharaman K."/>
            <person name="Brown C.T."/>
            <person name="Hug L.A."/>
            <person name="Sharon I."/>
            <person name="Castelle C.J."/>
            <person name="Probst A.J."/>
            <person name="Thomas B.C."/>
            <person name="Singh A."/>
            <person name="Wilkins M.J."/>
            <person name="Karaoz U."/>
            <person name="Brodie E.L."/>
            <person name="Williams K.H."/>
            <person name="Hubbard S.S."/>
            <person name="Banfield J.F."/>
        </authorList>
    </citation>
    <scope>NUCLEOTIDE SEQUENCE [LARGE SCALE GENOMIC DNA]</scope>
</reference>
<keyword evidence="6 11" id="KW-0548">Nucleotidyltransferase</keyword>
<organism evidence="13 14">
    <name type="scientific">Candidatus Woykebacteria bacterium RBG_19FT_COMBO_43_10</name>
    <dbReference type="NCBI Taxonomy" id="1802598"/>
    <lineage>
        <taxon>Bacteria</taxon>
        <taxon>Candidatus Woykeibacteriota</taxon>
    </lineage>
</organism>
<dbReference type="InterPro" id="IPR011263">
    <property type="entry name" value="DNA-dir_RNA_pol_RpoA/D/Rpb3"/>
</dbReference>
<comment type="domain">
    <text evidence="11">The N-terminal domain is essential for RNAP assembly and basal transcription, whereas the C-terminal domain is involved in interaction with transcriptional regulators and with upstream promoter elements.</text>
</comment>
<comment type="similarity">
    <text evidence="1 11">Belongs to the RNA polymerase alpha chain family.</text>
</comment>
<feature type="region of interest" description="Alpha N-terminal domain (alpha-NTD)" evidence="11">
    <location>
        <begin position="1"/>
        <end position="221"/>
    </location>
</feature>
<dbReference type="HAMAP" id="MF_00059">
    <property type="entry name" value="RNApol_bact_RpoA"/>
    <property type="match status" value="1"/>
</dbReference>
<evidence type="ECO:0000256" key="4">
    <source>
        <dbReference type="ARBA" id="ARBA00022478"/>
    </source>
</evidence>
<dbReference type="Pfam" id="PF01000">
    <property type="entry name" value="RNA_pol_A_bac"/>
    <property type="match status" value="1"/>
</dbReference>
<evidence type="ECO:0000256" key="11">
    <source>
        <dbReference type="HAMAP-Rule" id="MF_00059"/>
    </source>
</evidence>
<evidence type="ECO:0000256" key="6">
    <source>
        <dbReference type="ARBA" id="ARBA00022695"/>
    </source>
</evidence>
<dbReference type="InterPro" id="IPR036643">
    <property type="entry name" value="RNApol_insert_sf"/>
</dbReference>
<dbReference type="EMBL" id="MHCU01000061">
    <property type="protein sequence ID" value="OGY26701.1"/>
    <property type="molecule type" value="Genomic_DNA"/>
</dbReference>
<comment type="function">
    <text evidence="11">DNA-dependent RNA polymerase catalyzes the transcription of DNA into RNA using the four ribonucleoside triphosphates as substrates.</text>
</comment>
<dbReference type="Gene3D" id="1.10.150.20">
    <property type="entry name" value="5' to 3' exonuclease, C-terminal subdomain"/>
    <property type="match status" value="1"/>
</dbReference>
<proteinExistence type="inferred from homology"/>
<evidence type="ECO:0000256" key="10">
    <source>
        <dbReference type="ARBA" id="ARBA00048552"/>
    </source>
</evidence>
<dbReference type="NCBIfam" id="NF003513">
    <property type="entry name" value="PRK05182.1-2"/>
    <property type="match status" value="1"/>
</dbReference>
<dbReference type="InterPro" id="IPR011262">
    <property type="entry name" value="DNA-dir_RNA_pol_insert"/>
</dbReference>
<name>A0A1G1WGH3_9BACT</name>
<dbReference type="Proteomes" id="UP000176645">
    <property type="component" value="Unassembled WGS sequence"/>
</dbReference>
<dbReference type="GO" id="GO:0003677">
    <property type="term" value="F:DNA binding"/>
    <property type="evidence" value="ECO:0007669"/>
    <property type="project" value="UniProtKB-UniRule"/>
</dbReference>
<feature type="region of interest" description="Alpha C-terminal domain (alpha-CTD)" evidence="11">
    <location>
        <begin position="239"/>
        <end position="299"/>
    </location>
</feature>
<feature type="domain" description="DNA-directed RNA polymerase RpoA/D/Rpb3-type" evidence="12">
    <location>
        <begin position="15"/>
        <end position="221"/>
    </location>
</feature>